<evidence type="ECO:0000313" key="2">
    <source>
        <dbReference type="Proteomes" id="UP000324222"/>
    </source>
</evidence>
<sequence length="66" mass="7113">MEVERNVPRVSVKAGQAKSDPVTQLVAHTLPGTRVDEASLHGPERHCVAFDVLLLCVLGDTGIHEL</sequence>
<dbReference type="AlphaFoldDB" id="A0A5B7EDQ1"/>
<evidence type="ECO:0000313" key="1">
    <source>
        <dbReference type="EMBL" id="MPC31485.1"/>
    </source>
</evidence>
<keyword evidence="2" id="KW-1185">Reference proteome</keyword>
<protein>
    <submittedName>
        <fullName evidence="1">Uncharacterized protein</fullName>
    </submittedName>
</protein>
<dbReference type="EMBL" id="VSRR010002446">
    <property type="protein sequence ID" value="MPC31485.1"/>
    <property type="molecule type" value="Genomic_DNA"/>
</dbReference>
<proteinExistence type="predicted"/>
<comment type="caution">
    <text evidence="1">The sequence shown here is derived from an EMBL/GenBank/DDBJ whole genome shotgun (WGS) entry which is preliminary data.</text>
</comment>
<reference evidence="1 2" key="1">
    <citation type="submission" date="2019-05" db="EMBL/GenBank/DDBJ databases">
        <title>Another draft genome of Portunus trituberculatus and its Hox gene families provides insights of decapod evolution.</title>
        <authorList>
            <person name="Jeong J.-H."/>
            <person name="Song I."/>
            <person name="Kim S."/>
            <person name="Choi T."/>
            <person name="Kim D."/>
            <person name="Ryu S."/>
            <person name="Kim W."/>
        </authorList>
    </citation>
    <scope>NUCLEOTIDE SEQUENCE [LARGE SCALE GENOMIC DNA]</scope>
    <source>
        <tissue evidence="1">Muscle</tissue>
    </source>
</reference>
<gene>
    <name evidence="1" type="ORF">E2C01_024775</name>
</gene>
<organism evidence="1 2">
    <name type="scientific">Portunus trituberculatus</name>
    <name type="common">Swimming crab</name>
    <name type="synonym">Neptunus trituberculatus</name>
    <dbReference type="NCBI Taxonomy" id="210409"/>
    <lineage>
        <taxon>Eukaryota</taxon>
        <taxon>Metazoa</taxon>
        <taxon>Ecdysozoa</taxon>
        <taxon>Arthropoda</taxon>
        <taxon>Crustacea</taxon>
        <taxon>Multicrustacea</taxon>
        <taxon>Malacostraca</taxon>
        <taxon>Eumalacostraca</taxon>
        <taxon>Eucarida</taxon>
        <taxon>Decapoda</taxon>
        <taxon>Pleocyemata</taxon>
        <taxon>Brachyura</taxon>
        <taxon>Eubrachyura</taxon>
        <taxon>Portunoidea</taxon>
        <taxon>Portunidae</taxon>
        <taxon>Portuninae</taxon>
        <taxon>Portunus</taxon>
    </lineage>
</organism>
<dbReference type="Proteomes" id="UP000324222">
    <property type="component" value="Unassembled WGS sequence"/>
</dbReference>
<accession>A0A5B7EDQ1</accession>
<name>A0A5B7EDQ1_PORTR</name>